<dbReference type="Proteomes" id="UP000054495">
    <property type="component" value="Unassembled WGS sequence"/>
</dbReference>
<dbReference type="Gene3D" id="3.10.20.370">
    <property type="match status" value="1"/>
</dbReference>
<dbReference type="InterPro" id="IPR051320">
    <property type="entry name" value="Viral_Replic_Matur_Polypro"/>
</dbReference>
<keyword evidence="3" id="KW-1185">Reference proteome</keyword>
<sequence>MANLFRKFIPNFALIAAPLYELTKDKVPFIWGSRQADAFQSLKSRLSSKPCLAFPQDKEFILHTDESQMAVGAALFQQQPGDDAKLTAIGYFSKTLSDTQRKWSPTHIELFVMIRLRFMIMIYDLRFYDMIYDHLPESDDIVEFPYCLVFSPPKTQRFPDDTPKDVKSKWMTFAE</sequence>
<proteinExistence type="predicted"/>
<dbReference type="Gene3D" id="3.30.70.270">
    <property type="match status" value="1"/>
</dbReference>
<protein>
    <recommendedName>
        <fullName evidence="1">Reverse transcriptase/retrotransposon-derived protein RNase H-like domain-containing protein</fullName>
    </recommendedName>
</protein>
<dbReference type="InterPro" id="IPR041577">
    <property type="entry name" value="RT_RNaseH_2"/>
</dbReference>
<evidence type="ECO:0000259" key="1">
    <source>
        <dbReference type="Pfam" id="PF17919"/>
    </source>
</evidence>
<feature type="domain" description="Reverse transcriptase/retrotransposon-derived protein RNase H-like" evidence="1">
    <location>
        <begin position="31"/>
        <end position="114"/>
    </location>
</feature>
<reference evidence="2 3" key="1">
    <citation type="submission" date="2013-05" db="EMBL/GenBank/DDBJ databases">
        <title>Draft genome of the parasitic nematode Anyclostoma ceylanicum.</title>
        <authorList>
            <person name="Mitreva M."/>
        </authorList>
    </citation>
    <scope>NUCLEOTIDE SEQUENCE [LARGE SCALE GENOMIC DNA]</scope>
</reference>
<dbReference type="EMBL" id="KE125480">
    <property type="protein sequence ID" value="EPB68206.1"/>
    <property type="molecule type" value="Genomic_DNA"/>
</dbReference>
<evidence type="ECO:0000313" key="2">
    <source>
        <dbReference type="EMBL" id="EPB68206.1"/>
    </source>
</evidence>
<dbReference type="AlphaFoldDB" id="A0A0D6LE49"/>
<dbReference type="InterPro" id="IPR043502">
    <property type="entry name" value="DNA/RNA_pol_sf"/>
</dbReference>
<dbReference type="InterPro" id="IPR043128">
    <property type="entry name" value="Rev_trsase/Diguanyl_cyclase"/>
</dbReference>
<dbReference type="Pfam" id="PF17919">
    <property type="entry name" value="RT_RNaseH_2"/>
    <property type="match status" value="1"/>
</dbReference>
<dbReference type="PANTHER" id="PTHR33064">
    <property type="entry name" value="POL PROTEIN"/>
    <property type="match status" value="1"/>
</dbReference>
<dbReference type="PANTHER" id="PTHR33064:SF37">
    <property type="entry name" value="RIBONUCLEASE H"/>
    <property type="match status" value="1"/>
</dbReference>
<organism evidence="2 3">
    <name type="scientific">Ancylostoma ceylanicum</name>
    <dbReference type="NCBI Taxonomy" id="53326"/>
    <lineage>
        <taxon>Eukaryota</taxon>
        <taxon>Metazoa</taxon>
        <taxon>Ecdysozoa</taxon>
        <taxon>Nematoda</taxon>
        <taxon>Chromadorea</taxon>
        <taxon>Rhabditida</taxon>
        <taxon>Rhabditina</taxon>
        <taxon>Rhabditomorpha</taxon>
        <taxon>Strongyloidea</taxon>
        <taxon>Ancylostomatidae</taxon>
        <taxon>Ancylostomatinae</taxon>
        <taxon>Ancylostoma</taxon>
    </lineage>
</organism>
<dbReference type="SUPFAM" id="SSF56672">
    <property type="entry name" value="DNA/RNA polymerases"/>
    <property type="match status" value="1"/>
</dbReference>
<accession>A0A0D6LE49</accession>
<name>A0A0D6LE49_9BILA</name>
<evidence type="ECO:0000313" key="3">
    <source>
        <dbReference type="Proteomes" id="UP000054495"/>
    </source>
</evidence>
<gene>
    <name evidence="2" type="ORF">ANCCEY_12702</name>
</gene>